<comment type="caution">
    <text evidence="1">The sequence shown here is derived from an EMBL/GenBank/DDBJ whole genome shotgun (WGS) entry which is preliminary data.</text>
</comment>
<dbReference type="AlphaFoldDB" id="A0A972NKZ9"/>
<proteinExistence type="predicted"/>
<evidence type="ECO:0000313" key="1">
    <source>
        <dbReference type="EMBL" id="NPT54832.1"/>
    </source>
</evidence>
<gene>
    <name evidence="1" type="ORF">GNZ13_09475</name>
</gene>
<keyword evidence="2" id="KW-1185">Reference proteome</keyword>
<dbReference type="RefSeq" id="WP_172162640.1">
    <property type="nucleotide sequence ID" value="NZ_WOEZ01000043.1"/>
</dbReference>
<evidence type="ECO:0000313" key="2">
    <source>
        <dbReference type="Proteomes" id="UP000655523"/>
    </source>
</evidence>
<dbReference type="EMBL" id="WOEZ01000043">
    <property type="protein sequence ID" value="NPT54832.1"/>
    <property type="molecule type" value="Genomic_DNA"/>
</dbReference>
<protein>
    <submittedName>
        <fullName evidence="1">DUF4224 domain-containing protein</fullName>
    </submittedName>
</protein>
<accession>A0A972NKZ9</accession>
<name>A0A972NKZ9_9BURK</name>
<reference evidence="1 2" key="1">
    <citation type="submission" date="2019-11" db="EMBL/GenBank/DDBJ databases">
        <title>Metabolism of dissolved organic matter in forest soils.</title>
        <authorList>
            <person name="Cyle K.T."/>
            <person name="Wilhelm R.C."/>
            <person name="Martinez C.E."/>
        </authorList>
    </citation>
    <scope>NUCLEOTIDE SEQUENCE [LARGE SCALE GENOMIC DNA]</scope>
    <source>
        <strain evidence="1 2">5N</strain>
    </source>
</reference>
<sequence>MADRLMTNEELKRVTGKQRYSKQAEWFRRQFNFDPPRSGKNAVVVTWETFQALQERRAGLRTVSLPGDPAPPVYLLRKG</sequence>
<dbReference type="Proteomes" id="UP000655523">
    <property type="component" value="Unassembled WGS sequence"/>
</dbReference>
<organism evidence="1 2">
    <name type="scientific">Paraburkholderia elongata</name>
    <dbReference type="NCBI Taxonomy" id="2675747"/>
    <lineage>
        <taxon>Bacteria</taxon>
        <taxon>Pseudomonadati</taxon>
        <taxon>Pseudomonadota</taxon>
        <taxon>Betaproteobacteria</taxon>
        <taxon>Burkholderiales</taxon>
        <taxon>Burkholderiaceae</taxon>
        <taxon>Paraburkholderia</taxon>
    </lineage>
</organism>